<sequence length="59" mass="5945">MSNPAVSFRPLPQPMVNSFMVNSLSAAILVATAPTTASGTFSAASAVRSSTVAAGSLRF</sequence>
<evidence type="ECO:0000313" key="2">
    <source>
        <dbReference type="Proteomes" id="UP000319792"/>
    </source>
</evidence>
<keyword evidence="2" id="KW-1185">Reference proteome</keyword>
<protein>
    <submittedName>
        <fullName evidence="1">Uncharacterized protein</fullName>
    </submittedName>
</protein>
<gene>
    <name evidence="1" type="ORF">FK268_14220</name>
</gene>
<proteinExistence type="predicted"/>
<comment type="caution">
    <text evidence="1">The sequence shown here is derived from an EMBL/GenBank/DDBJ whole genome shotgun (WGS) entry which is preliminary data.</text>
</comment>
<reference evidence="1 2" key="1">
    <citation type="submission" date="2019-06" db="EMBL/GenBank/DDBJ databases">
        <authorList>
            <person name="Teng J.L.L."/>
            <person name="Lee H.H."/>
            <person name="Lau S.K.P."/>
            <person name="Woo P.C.Y."/>
        </authorList>
    </citation>
    <scope>NUCLEOTIDE SEQUENCE [LARGE SCALE GENOMIC DNA]</scope>
    <source>
        <strain evidence="1 2">HKU70</strain>
    </source>
</reference>
<dbReference type="EMBL" id="VIGV01000004">
    <property type="protein sequence ID" value="TWS23439.1"/>
    <property type="molecule type" value="Genomic_DNA"/>
</dbReference>
<dbReference type="AlphaFoldDB" id="A0A5C5RK76"/>
<organism evidence="1 2">
    <name type="scientific">Tsukamurella sputi</name>
    <dbReference type="NCBI Taxonomy" id="2591848"/>
    <lineage>
        <taxon>Bacteria</taxon>
        <taxon>Bacillati</taxon>
        <taxon>Actinomycetota</taxon>
        <taxon>Actinomycetes</taxon>
        <taxon>Mycobacteriales</taxon>
        <taxon>Tsukamurellaceae</taxon>
        <taxon>Tsukamurella</taxon>
    </lineage>
</organism>
<name>A0A5C5RK76_9ACTN</name>
<reference evidence="1 2" key="2">
    <citation type="submission" date="2019-08" db="EMBL/GenBank/DDBJ databases">
        <title>Tsukamurella conjunctivitidis sp. nov., Tsukamurella assacharolytica sp. nov. and Tsukamurella sputae sp. nov. isolated from patients with conjunctivitis, bacteraemia (lymphoma) and respiratory infection (sputum) in Hong Kong.</title>
        <authorList>
            <person name="Fok K.M.N."/>
            <person name="Fong J.Y.H."/>
        </authorList>
    </citation>
    <scope>NUCLEOTIDE SEQUENCE [LARGE SCALE GENOMIC DNA]</scope>
    <source>
        <strain evidence="1 2">HKU70</strain>
    </source>
</reference>
<dbReference type="Proteomes" id="UP000319792">
    <property type="component" value="Unassembled WGS sequence"/>
</dbReference>
<accession>A0A5C5RK76</accession>
<evidence type="ECO:0000313" key="1">
    <source>
        <dbReference type="EMBL" id="TWS23439.1"/>
    </source>
</evidence>